<gene>
    <name evidence="14" type="ORF">RJ640_028529</name>
</gene>
<evidence type="ECO:0000256" key="7">
    <source>
        <dbReference type="ARBA" id="ARBA00022968"/>
    </source>
</evidence>
<keyword evidence="4" id="KW-0328">Glycosyltransferase</keyword>
<keyword evidence="15" id="KW-1185">Reference proteome</keyword>
<dbReference type="EMBL" id="JAVXUO010002446">
    <property type="protein sequence ID" value="KAK2973136.1"/>
    <property type="molecule type" value="Genomic_DNA"/>
</dbReference>
<dbReference type="GO" id="GO:0016757">
    <property type="term" value="F:glycosyltransferase activity"/>
    <property type="evidence" value="ECO:0007669"/>
    <property type="project" value="UniProtKB-KW"/>
</dbReference>
<comment type="caution">
    <text evidence="14">The sequence shown here is derived from an EMBL/GenBank/DDBJ whole genome shotgun (WGS) entry which is preliminary data.</text>
</comment>
<evidence type="ECO:0000313" key="15">
    <source>
        <dbReference type="Proteomes" id="UP001187471"/>
    </source>
</evidence>
<evidence type="ECO:0000256" key="3">
    <source>
        <dbReference type="ARBA" id="ARBA00007737"/>
    </source>
</evidence>
<evidence type="ECO:0000256" key="10">
    <source>
        <dbReference type="ARBA" id="ARBA00023180"/>
    </source>
</evidence>
<dbReference type="PANTHER" id="PTHR31741:SF1">
    <property type="entry name" value="O-FUCOSYLTRANSFERASE 7"/>
    <property type="match status" value="1"/>
</dbReference>
<comment type="pathway">
    <text evidence="2">Glycan metabolism.</text>
</comment>
<keyword evidence="9" id="KW-0472">Membrane</keyword>
<keyword evidence="5" id="KW-0808">Transferase</keyword>
<accession>A0AA88R5H9</accession>
<name>A0AA88R5H9_9ASTE</name>
<dbReference type="Proteomes" id="UP001187471">
    <property type="component" value="Unassembled WGS sequence"/>
</dbReference>
<protein>
    <recommendedName>
        <fullName evidence="13">O-fucosyltransferase family protein</fullName>
    </recommendedName>
</protein>
<evidence type="ECO:0000256" key="2">
    <source>
        <dbReference type="ARBA" id="ARBA00004881"/>
    </source>
</evidence>
<keyword evidence="10" id="KW-0325">Glycoprotein</keyword>
<dbReference type="Pfam" id="PF10250">
    <property type="entry name" value="O-FucT"/>
    <property type="match status" value="1"/>
</dbReference>
<evidence type="ECO:0000256" key="12">
    <source>
        <dbReference type="ARBA" id="ARBA00023277"/>
    </source>
</evidence>
<dbReference type="AlphaFoldDB" id="A0AA88R5H9"/>
<evidence type="ECO:0000256" key="5">
    <source>
        <dbReference type="ARBA" id="ARBA00022679"/>
    </source>
</evidence>
<keyword evidence="8" id="KW-1133">Transmembrane helix</keyword>
<dbReference type="InterPro" id="IPR019378">
    <property type="entry name" value="GDP-Fuc_O-FucTrfase"/>
</dbReference>
<evidence type="ECO:0000313" key="14">
    <source>
        <dbReference type="EMBL" id="KAK2973136.1"/>
    </source>
</evidence>
<evidence type="ECO:0000256" key="9">
    <source>
        <dbReference type="ARBA" id="ARBA00023136"/>
    </source>
</evidence>
<evidence type="ECO:0000256" key="8">
    <source>
        <dbReference type="ARBA" id="ARBA00022989"/>
    </source>
</evidence>
<comment type="similarity">
    <text evidence="3">Belongs to the glycosyltransferase GT106 family.</text>
</comment>
<evidence type="ECO:0000256" key="1">
    <source>
        <dbReference type="ARBA" id="ARBA00004606"/>
    </source>
</evidence>
<keyword evidence="7" id="KW-0735">Signal-anchor</keyword>
<dbReference type="GO" id="GO:0016020">
    <property type="term" value="C:membrane"/>
    <property type="evidence" value="ECO:0007669"/>
    <property type="project" value="UniProtKB-SubCell"/>
</dbReference>
<dbReference type="GO" id="GO:0006004">
    <property type="term" value="P:fucose metabolic process"/>
    <property type="evidence" value="ECO:0007669"/>
    <property type="project" value="UniProtKB-KW"/>
</dbReference>
<evidence type="ECO:0000256" key="11">
    <source>
        <dbReference type="ARBA" id="ARBA00023253"/>
    </source>
</evidence>
<evidence type="ECO:0000256" key="4">
    <source>
        <dbReference type="ARBA" id="ARBA00022676"/>
    </source>
</evidence>
<evidence type="ECO:0000256" key="6">
    <source>
        <dbReference type="ARBA" id="ARBA00022692"/>
    </source>
</evidence>
<dbReference type="GO" id="GO:0005737">
    <property type="term" value="C:cytoplasm"/>
    <property type="evidence" value="ECO:0007669"/>
    <property type="project" value="TreeGrafter"/>
</dbReference>
<evidence type="ECO:0000256" key="13">
    <source>
        <dbReference type="ARBA" id="ARBA00030350"/>
    </source>
</evidence>
<keyword evidence="12" id="KW-0119">Carbohydrate metabolism</keyword>
<keyword evidence="11" id="KW-0294">Fucose metabolism</keyword>
<comment type="subcellular location">
    <subcellularLocation>
        <location evidence="1">Membrane</location>
        <topology evidence="1">Single-pass type II membrane protein</topology>
    </subcellularLocation>
</comment>
<dbReference type="PANTHER" id="PTHR31741">
    <property type="entry name" value="OS02G0726500 PROTEIN-RELATED"/>
    <property type="match status" value="1"/>
</dbReference>
<reference evidence="14" key="1">
    <citation type="submission" date="2022-12" db="EMBL/GenBank/DDBJ databases">
        <title>Draft genome assemblies for two species of Escallonia (Escalloniales).</title>
        <authorList>
            <person name="Chanderbali A."/>
            <person name="Dervinis C."/>
            <person name="Anghel I."/>
            <person name="Soltis D."/>
            <person name="Soltis P."/>
            <person name="Zapata F."/>
        </authorList>
    </citation>
    <scope>NUCLEOTIDE SEQUENCE</scope>
    <source>
        <strain evidence="14">UCBG92.1500</strain>
        <tissue evidence="14">Leaf</tissue>
    </source>
</reference>
<sequence length="280" mass="31680">MAEVRKHLILEFGSVENLEEQPQIRYKENAITEFELEKNDKTLLRKRWKGRAHHKRSNVSLTLTMNKMGYCSWAKNMNGTGLDGASGSSDFDKPWKRPPNRDYVHCVEPSPSYTDHFINSLANDVKFIKKLPKELESATGAVKPFRSWSGGNSYQEEIASMWEEYQRAKGYCPLTPKEVGMFLTALGFPSNTPIYIAAGEIYGGVSHMAALQSHYPILMNKTTVKKKSLALNVEASRETEDNLSANSDGDVDLTIHKFKKFLPNQRHGRFKSNTTNPSSQ</sequence>
<keyword evidence="6" id="KW-0812">Transmembrane</keyword>
<proteinExistence type="inferred from homology"/>
<organism evidence="14 15">
    <name type="scientific">Escallonia rubra</name>
    <dbReference type="NCBI Taxonomy" id="112253"/>
    <lineage>
        <taxon>Eukaryota</taxon>
        <taxon>Viridiplantae</taxon>
        <taxon>Streptophyta</taxon>
        <taxon>Embryophyta</taxon>
        <taxon>Tracheophyta</taxon>
        <taxon>Spermatophyta</taxon>
        <taxon>Magnoliopsida</taxon>
        <taxon>eudicotyledons</taxon>
        <taxon>Gunneridae</taxon>
        <taxon>Pentapetalae</taxon>
        <taxon>asterids</taxon>
        <taxon>campanulids</taxon>
        <taxon>Escalloniales</taxon>
        <taxon>Escalloniaceae</taxon>
        <taxon>Escallonia</taxon>
    </lineage>
</organism>